<evidence type="ECO:0000313" key="1">
    <source>
        <dbReference type="EMBL" id="ABL01065.1"/>
    </source>
</evidence>
<dbReference type="PANTHER" id="PTHR39185:SF1">
    <property type="entry name" value="SWARMING MOTILITY PROTEIN SWRD"/>
    <property type="match status" value="1"/>
</dbReference>
<reference evidence="1 2" key="1">
    <citation type="submission" date="2006-10" db="EMBL/GenBank/DDBJ databases">
        <title>Complete sequence of chromosome of Pelobacter propionicus DSM 2379.</title>
        <authorList>
            <consortium name="US DOE Joint Genome Institute"/>
            <person name="Copeland A."/>
            <person name="Lucas S."/>
            <person name="Lapidus A."/>
            <person name="Barry K."/>
            <person name="Detter J.C."/>
            <person name="Glavina del Rio T."/>
            <person name="Hammon N."/>
            <person name="Israni S."/>
            <person name="Dalin E."/>
            <person name="Tice H."/>
            <person name="Pitluck S."/>
            <person name="Saunders E."/>
            <person name="Brettin T."/>
            <person name="Bruce D."/>
            <person name="Han C."/>
            <person name="Tapia R."/>
            <person name="Schmutz J."/>
            <person name="Larimer F."/>
            <person name="Land M."/>
            <person name="Hauser L."/>
            <person name="Kyrpides N."/>
            <person name="Kim E."/>
            <person name="Lovley D."/>
            <person name="Richardson P."/>
        </authorList>
    </citation>
    <scope>NUCLEOTIDE SEQUENCE [LARGE SCALE GENOMIC DNA]</scope>
    <source>
        <strain evidence="2">DSM 2379 / NBRC 103807 / OttBd1</strain>
    </source>
</reference>
<sequence>MIFLTRMDKQMFYINPDHIVCIEETPDTVITLFNDHHFIVREPARVIIDKIIAFRSRIIRRSGGTTGKRSRAAKRQCLFRSAIQSRDITPVERTFQTAAQPHTRDF</sequence>
<dbReference type="STRING" id="338966.Ppro_3472"/>
<dbReference type="PANTHER" id="PTHR39185">
    <property type="entry name" value="SWARMING MOTILITY PROTEIN SWRD"/>
    <property type="match status" value="1"/>
</dbReference>
<dbReference type="eggNOG" id="COG1582">
    <property type="taxonomic scope" value="Bacteria"/>
</dbReference>
<keyword evidence="1" id="KW-0966">Cell projection</keyword>
<dbReference type="Proteomes" id="UP000006732">
    <property type="component" value="Chromosome"/>
</dbReference>
<dbReference type="KEGG" id="ppd:Ppro_3472"/>
<gene>
    <name evidence="1" type="ordered locus">Ppro_3472</name>
</gene>
<dbReference type="OrthoDB" id="9799862at2"/>
<organism evidence="1 2">
    <name type="scientific">Pelobacter propionicus (strain DSM 2379 / NBRC 103807 / OttBd1)</name>
    <dbReference type="NCBI Taxonomy" id="338966"/>
    <lineage>
        <taxon>Bacteria</taxon>
        <taxon>Pseudomonadati</taxon>
        <taxon>Thermodesulfobacteriota</taxon>
        <taxon>Desulfuromonadia</taxon>
        <taxon>Desulfuromonadales</taxon>
        <taxon>Desulfuromonadaceae</taxon>
        <taxon>Pelobacter</taxon>
    </lineage>
</organism>
<dbReference type="Pfam" id="PF06289">
    <property type="entry name" value="FlbD"/>
    <property type="match status" value="1"/>
</dbReference>
<dbReference type="RefSeq" id="WP_011737281.1">
    <property type="nucleotide sequence ID" value="NC_008609.1"/>
</dbReference>
<keyword evidence="2" id="KW-1185">Reference proteome</keyword>
<protein>
    <submittedName>
        <fullName evidence="1">Flagellar FlbD family protein</fullName>
    </submittedName>
</protein>
<keyword evidence="1" id="KW-0969">Cilium</keyword>
<dbReference type="InterPro" id="IPR009384">
    <property type="entry name" value="SwrD-like"/>
</dbReference>
<dbReference type="HOGENOM" id="CLU_173020_0_0_7"/>
<proteinExistence type="predicted"/>
<evidence type="ECO:0000313" key="2">
    <source>
        <dbReference type="Proteomes" id="UP000006732"/>
    </source>
</evidence>
<dbReference type="AlphaFoldDB" id="A1AUP4"/>
<dbReference type="EMBL" id="CP000482">
    <property type="protein sequence ID" value="ABL01065.1"/>
    <property type="molecule type" value="Genomic_DNA"/>
</dbReference>
<name>A1AUP4_PELPD</name>
<accession>A1AUP4</accession>
<keyword evidence="1" id="KW-0282">Flagellum</keyword>